<feature type="domain" description="Cyclic nucleotide-binding" evidence="8">
    <location>
        <begin position="302"/>
        <end position="399"/>
    </location>
</feature>
<dbReference type="CDD" id="cd00038">
    <property type="entry name" value="CAP_ED"/>
    <property type="match status" value="1"/>
</dbReference>
<dbReference type="Pfam" id="PF00027">
    <property type="entry name" value="cNMP_binding"/>
    <property type="match status" value="1"/>
</dbReference>
<evidence type="ECO:0000256" key="5">
    <source>
        <dbReference type="ARBA" id="ARBA00022840"/>
    </source>
</evidence>
<reference evidence="9" key="1">
    <citation type="submission" date="2022-08" db="EMBL/GenBank/DDBJ databases">
        <title>Genomic Encyclopedia of Type Strains, Phase III (KMG-III): the genomes of soil and plant-associated and newly described type strains.</title>
        <authorList>
            <person name="Whitman W."/>
        </authorList>
    </citation>
    <scope>NUCLEOTIDE SEQUENCE</scope>
    <source>
        <strain evidence="9">HMT 1</strain>
    </source>
</reference>
<dbReference type="SMART" id="SM00100">
    <property type="entry name" value="cNMP"/>
    <property type="match status" value="1"/>
</dbReference>
<evidence type="ECO:0000256" key="3">
    <source>
        <dbReference type="ARBA" id="ARBA00022741"/>
    </source>
</evidence>
<evidence type="ECO:0000256" key="4">
    <source>
        <dbReference type="ARBA" id="ARBA00022777"/>
    </source>
</evidence>
<dbReference type="RefSeq" id="WP_259053843.1">
    <property type="nucleotide sequence ID" value="NZ_JANUCT010000002.1"/>
</dbReference>
<dbReference type="InterPro" id="IPR000595">
    <property type="entry name" value="cNMP-bd_dom"/>
</dbReference>
<keyword evidence="6" id="KW-0142">cGMP-binding</keyword>
<protein>
    <submittedName>
        <fullName evidence="9">Serine/threonine protein kinase</fullName>
    </submittedName>
</protein>
<evidence type="ECO:0000259" key="7">
    <source>
        <dbReference type="PROSITE" id="PS50011"/>
    </source>
</evidence>
<dbReference type="CDD" id="cd14014">
    <property type="entry name" value="STKc_PknB_like"/>
    <property type="match status" value="1"/>
</dbReference>
<dbReference type="AlphaFoldDB" id="A0AAE3L4Y0"/>
<dbReference type="GO" id="GO:0030553">
    <property type="term" value="F:cGMP binding"/>
    <property type="evidence" value="ECO:0007669"/>
    <property type="project" value="UniProtKB-KW"/>
</dbReference>
<keyword evidence="3" id="KW-0547">Nucleotide-binding</keyword>
<dbReference type="EMBL" id="JANUCT010000002">
    <property type="protein sequence ID" value="MCS3902337.1"/>
    <property type="molecule type" value="Genomic_DNA"/>
</dbReference>
<dbReference type="SUPFAM" id="SSF51206">
    <property type="entry name" value="cAMP-binding domain-like"/>
    <property type="match status" value="1"/>
</dbReference>
<dbReference type="PROSITE" id="PS00108">
    <property type="entry name" value="PROTEIN_KINASE_ST"/>
    <property type="match status" value="1"/>
</dbReference>
<keyword evidence="4 9" id="KW-0418">Kinase</keyword>
<proteinExistence type="predicted"/>
<dbReference type="InterPro" id="IPR000719">
    <property type="entry name" value="Prot_kinase_dom"/>
</dbReference>
<keyword evidence="2" id="KW-0808">Transferase</keyword>
<keyword evidence="10" id="KW-1185">Reference proteome</keyword>
<organism evidence="9 10">
    <name type="scientific">Methylohalomonas lacus</name>
    <dbReference type="NCBI Taxonomy" id="398773"/>
    <lineage>
        <taxon>Bacteria</taxon>
        <taxon>Pseudomonadati</taxon>
        <taxon>Pseudomonadota</taxon>
        <taxon>Gammaproteobacteria</taxon>
        <taxon>Methylohalomonadales</taxon>
        <taxon>Methylohalomonadaceae</taxon>
        <taxon>Methylohalomonas</taxon>
    </lineage>
</organism>
<accession>A0AAE3L4Y0</accession>
<sequence length="428" mass="48171">MINTIPDKLGKYEVRGQISRGSMGIVYLGHDPYADRPVAIKVALSESLNDPHSGERYRKMFFNEAHTAGMLKHPNIISIFDAGTDDDNCYIVMEFIDGGQTLKDFCRVDNLLPVERVIEIVFKCAKALDYAHRQGIVHRDIKPSNILITPDQDIKIGDFSIAHINKADSTETMPLGMIGSPRYMSPEQLREDFVTSQSDLFSLGVVMYELLTGRHPFYAENFSRLVSKILNEEPPAMRGYRTELPGVLEDIFRKAVAKDINERHRMGLDLASDLSRAFDSLEGPSEEVSSQEQFYSVKNLEFFLGFPDVEIWEILRASTWQDYGMDEEIIVEGDLDDCFYIIVGGSVAVKKGGSSIRVLGKGDCFGEMGYLAKTKRTATITAEEKTSLLKINSTVISQVSMNCQVRFLKVFLRTMIHRLSTTTERLSA</sequence>
<evidence type="ECO:0000256" key="2">
    <source>
        <dbReference type="ARBA" id="ARBA00022679"/>
    </source>
</evidence>
<evidence type="ECO:0000259" key="8">
    <source>
        <dbReference type="PROSITE" id="PS50042"/>
    </source>
</evidence>
<dbReference type="InterPro" id="IPR018490">
    <property type="entry name" value="cNMP-bd_dom_sf"/>
</dbReference>
<dbReference type="SMART" id="SM00220">
    <property type="entry name" value="S_TKc"/>
    <property type="match status" value="1"/>
</dbReference>
<evidence type="ECO:0000313" key="9">
    <source>
        <dbReference type="EMBL" id="MCS3902337.1"/>
    </source>
</evidence>
<dbReference type="InterPro" id="IPR014710">
    <property type="entry name" value="RmlC-like_jellyroll"/>
</dbReference>
<dbReference type="Gene3D" id="3.30.200.20">
    <property type="entry name" value="Phosphorylase Kinase, domain 1"/>
    <property type="match status" value="1"/>
</dbReference>
<dbReference type="GO" id="GO:0004674">
    <property type="term" value="F:protein serine/threonine kinase activity"/>
    <property type="evidence" value="ECO:0007669"/>
    <property type="project" value="UniProtKB-KW"/>
</dbReference>
<comment type="caution">
    <text evidence="9">The sequence shown here is derived from an EMBL/GenBank/DDBJ whole genome shotgun (WGS) entry which is preliminary data.</text>
</comment>
<dbReference type="GO" id="GO:0005524">
    <property type="term" value="F:ATP binding"/>
    <property type="evidence" value="ECO:0007669"/>
    <property type="project" value="UniProtKB-KW"/>
</dbReference>
<dbReference type="PROSITE" id="PS50011">
    <property type="entry name" value="PROTEIN_KINASE_DOM"/>
    <property type="match status" value="1"/>
</dbReference>
<keyword evidence="1" id="KW-0140">cGMP</keyword>
<dbReference type="SUPFAM" id="SSF56112">
    <property type="entry name" value="Protein kinase-like (PK-like)"/>
    <property type="match status" value="1"/>
</dbReference>
<dbReference type="PROSITE" id="PS50042">
    <property type="entry name" value="CNMP_BINDING_3"/>
    <property type="match status" value="1"/>
</dbReference>
<dbReference type="Proteomes" id="UP001204445">
    <property type="component" value="Unassembled WGS sequence"/>
</dbReference>
<evidence type="ECO:0000256" key="6">
    <source>
        <dbReference type="ARBA" id="ARBA00022992"/>
    </source>
</evidence>
<dbReference type="PANTHER" id="PTHR43289:SF6">
    <property type="entry name" value="SERINE_THREONINE-PROTEIN KINASE NEKL-3"/>
    <property type="match status" value="1"/>
</dbReference>
<keyword evidence="9" id="KW-0723">Serine/threonine-protein kinase</keyword>
<dbReference type="PANTHER" id="PTHR43289">
    <property type="entry name" value="MITOGEN-ACTIVATED PROTEIN KINASE KINASE KINASE 20-RELATED"/>
    <property type="match status" value="1"/>
</dbReference>
<dbReference type="Pfam" id="PF00069">
    <property type="entry name" value="Pkinase"/>
    <property type="match status" value="1"/>
</dbReference>
<dbReference type="InterPro" id="IPR008271">
    <property type="entry name" value="Ser/Thr_kinase_AS"/>
</dbReference>
<evidence type="ECO:0000313" key="10">
    <source>
        <dbReference type="Proteomes" id="UP001204445"/>
    </source>
</evidence>
<dbReference type="InterPro" id="IPR011009">
    <property type="entry name" value="Kinase-like_dom_sf"/>
</dbReference>
<dbReference type="Gene3D" id="1.10.510.10">
    <property type="entry name" value="Transferase(Phosphotransferase) domain 1"/>
    <property type="match status" value="1"/>
</dbReference>
<dbReference type="Gene3D" id="2.60.120.10">
    <property type="entry name" value="Jelly Rolls"/>
    <property type="match status" value="1"/>
</dbReference>
<feature type="domain" description="Protein kinase" evidence="7">
    <location>
        <begin position="12"/>
        <end position="278"/>
    </location>
</feature>
<keyword evidence="5" id="KW-0067">ATP-binding</keyword>
<name>A0AAE3L4Y0_9GAMM</name>
<evidence type="ECO:0000256" key="1">
    <source>
        <dbReference type="ARBA" id="ARBA00022535"/>
    </source>
</evidence>
<gene>
    <name evidence="9" type="ORF">J2T55_000333</name>
</gene>